<dbReference type="PROSITE" id="PS50234">
    <property type="entry name" value="VWFA"/>
    <property type="match status" value="1"/>
</dbReference>
<accession>A0A432VX29</accession>
<dbReference type="InterPro" id="IPR019734">
    <property type="entry name" value="TPR_rpt"/>
</dbReference>
<dbReference type="InterPro" id="IPR011990">
    <property type="entry name" value="TPR-like_helical_dom_sf"/>
</dbReference>
<evidence type="ECO:0000256" key="2">
    <source>
        <dbReference type="SAM" id="MobiDB-lite"/>
    </source>
</evidence>
<dbReference type="InterPro" id="IPR050768">
    <property type="entry name" value="UPF0353/GerABKA_families"/>
</dbReference>
<evidence type="ECO:0000259" key="4">
    <source>
        <dbReference type="PROSITE" id="PS50234"/>
    </source>
</evidence>
<feature type="compositionally biased region" description="Low complexity" evidence="2">
    <location>
        <begin position="515"/>
        <end position="544"/>
    </location>
</feature>
<dbReference type="SUPFAM" id="SSF48452">
    <property type="entry name" value="TPR-like"/>
    <property type="match status" value="1"/>
</dbReference>
<dbReference type="PANTHER" id="PTHR22550:SF14">
    <property type="entry name" value="VWFA DOMAIN-CONTAINING PROTEIN"/>
    <property type="match status" value="1"/>
</dbReference>
<dbReference type="Pfam" id="PF13519">
    <property type="entry name" value="VWA_2"/>
    <property type="match status" value="1"/>
</dbReference>
<feature type="repeat" description="TPR" evidence="1">
    <location>
        <begin position="441"/>
        <end position="474"/>
    </location>
</feature>
<feature type="region of interest" description="Disordered" evidence="2">
    <location>
        <begin position="353"/>
        <end position="376"/>
    </location>
</feature>
<feature type="transmembrane region" description="Helical" evidence="3">
    <location>
        <begin position="62"/>
        <end position="80"/>
    </location>
</feature>
<comment type="caution">
    <text evidence="5">The sequence shown here is derived from an EMBL/GenBank/DDBJ whole genome shotgun (WGS) entry which is preliminary data.</text>
</comment>
<keyword evidence="1" id="KW-0802">TPR repeat</keyword>
<feature type="domain" description="VWFA" evidence="4">
    <location>
        <begin position="96"/>
        <end position="300"/>
    </location>
</feature>
<keyword evidence="3" id="KW-0472">Membrane</keyword>
<reference evidence="6" key="1">
    <citation type="journal article" date="2018" name="Front. Microbiol.">
        <title>Genome-Based Analysis Reveals the Taxonomy and Diversity of the Family Idiomarinaceae.</title>
        <authorList>
            <person name="Liu Y."/>
            <person name="Lai Q."/>
            <person name="Shao Z."/>
        </authorList>
    </citation>
    <scope>NUCLEOTIDE SEQUENCE [LARGE SCALE GENOMIC DNA]</scope>
    <source>
        <strain evidence="6">GBPy7</strain>
    </source>
</reference>
<feature type="compositionally biased region" description="Acidic residues" evidence="2">
    <location>
        <begin position="545"/>
        <end position="561"/>
    </location>
</feature>
<evidence type="ECO:0000313" key="5">
    <source>
        <dbReference type="EMBL" id="RUO21158.1"/>
    </source>
</evidence>
<dbReference type="SUPFAM" id="SSF53300">
    <property type="entry name" value="vWA-like"/>
    <property type="match status" value="1"/>
</dbReference>
<keyword evidence="6" id="KW-1185">Reference proteome</keyword>
<sequence length="627" mass="69473">MGVIMSEFHFLRPEWLWLLIPWLLILPWLRAHFLKRGNWEDILAPHLSQILLQGGANKTPKWPFYALAAGLLITILALSGPSWQRVEVPLFNQDQGAVLVLDASMQTRAQDTNPDRFTRLSFKATDIVNQFNSGQLGLIAYAGDAFTVTPLTRDAETILQSLKVLTPEIMPIQGRDPLLAMQEADRLLTAAGYSAGEILWLTSGIDQRDMEDLRRFFRENNHRVSILAAGTTEGAPIRDTEGELLRDSAGRVILARLVPEYLERISAETGGRYTMATVDSSDVVRLLDFSQYQGDVAESLEQGEQWHDAAPWLLLLLIPLVLLASRKGVLWSFVLILFVVPEPVVAQQSENATQANTGGNTSAGAQNNDSSDSTTNATEMRMAPWRLPFQNREQFADSAFAAGDYLSAAANYESPMAQGMAWYRAGEYANAAASYSAVDTPEGSYNLGNALAKLGELAAALNAYEDALTARPDWPEARENYELVKALLEQQAENESGEGEESNNDENGEPDAENSEANQQNENDNENGESNQSAQSEQENNENQAENEERENSEQDNADAETEARADEESMSEAEARAAQLEAMSAEEAEELEQLLRRVDDDPALLLRNRLLLEAQRRRSTRPPRGN</sequence>
<proteinExistence type="predicted"/>
<keyword evidence="3" id="KW-0812">Transmembrane</keyword>
<evidence type="ECO:0000313" key="6">
    <source>
        <dbReference type="Proteomes" id="UP000288395"/>
    </source>
</evidence>
<dbReference type="PROSITE" id="PS50005">
    <property type="entry name" value="TPR"/>
    <property type="match status" value="1"/>
</dbReference>
<dbReference type="AlphaFoldDB" id="A0A432VX29"/>
<evidence type="ECO:0000256" key="3">
    <source>
        <dbReference type="SAM" id="Phobius"/>
    </source>
</evidence>
<evidence type="ECO:0000256" key="1">
    <source>
        <dbReference type="PROSITE-ProRule" id="PRU00339"/>
    </source>
</evidence>
<name>A0A432VX29_9GAMM</name>
<dbReference type="Gene3D" id="1.25.40.10">
    <property type="entry name" value="Tetratricopeptide repeat domain"/>
    <property type="match status" value="1"/>
</dbReference>
<protein>
    <recommendedName>
        <fullName evidence="4">VWFA domain-containing protein</fullName>
    </recommendedName>
</protein>
<feature type="region of interest" description="Disordered" evidence="2">
    <location>
        <begin position="491"/>
        <end position="605"/>
    </location>
</feature>
<dbReference type="InterPro" id="IPR002035">
    <property type="entry name" value="VWF_A"/>
</dbReference>
<dbReference type="InterPro" id="IPR036465">
    <property type="entry name" value="vWFA_dom_sf"/>
</dbReference>
<keyword evidence="3" id="KW-1133">Transmembrane helix</keyword>
<dbReference type="Gene3D" id="3.40.50.410">
    <property type="entry name" value="von Willebrand factor, type A domain"/>
    <property type="match status" value="1"/>
</dbReference>
<feature type="compositionally biased region" description="Acidic residues" evidence="2">
    <location>
        <begin position="495"/>
        <end position="514"/>
    </location>
</feature>
<gene>
    <name evidence="5" type="ORF">CWE08_06095</name>
</gene>
<dbReference type="EMBL" id="PIPJ01000003">
    <property type="protein sequence ID" value="RUO21158.1"/>
    <property type="molecule type" value="Genomic_DNA"/>
</dbReference>
<dbReference type="SMART" id="SM00028">
    <property type="entry name" value="TPR"/>
    <property type="match status" value="1"/>
</dbReference>
<organism evidence="5 6">
    <name type="scientific">Aliidiomarina iranensis</name>
    <dbReference type="NCBI Taxonomy" id="1434071"/>
    <lineage>
        <taxon>Bacteria</taxon>
        <taxon>Pseudomonadati</taxon>
        <taxon>Pseudomonadota</taxon>
        <taxon>Gammaproteobacteria</taxon>
        <taxon>Alteromonadales</taxon>
        <taxon>Idiomarinaceae</taxon>
        <taxon>Aliidiomarina</taxon>
    </lineage>
</organism>
<dbReference type="PANTHER" id="PTHR22550">
    <property type="entry name" value="SPORE GERMINATION PROTEIN"/>
    <property type="match status" value="1"/>
</dbReference>
<dbReference type="Proteomes" id="UP000288395">
    <property type="component" value="Unassembled WGS sequence"/>
</dbReference>